<accession>A0ABX1CYI5</accession>
<dbReference type="InterPro" id="IPR050571">
    <property type="entry name" value="Class-IV_PLP-Dep_Aminotrnsfr"/>
</dbReference>
<keyword evidence="2" id="KW-0808">Transferase</keyword>
<protein>
    <submittedName>
        <fullName evidence="2">Aminotransferase IV</fullName>
    </submittedName>
</protein>
<dbReference type="Gene3D" id="3.30.470.10">
    <property type="match status" value="1"/>
</dbReference>
<keyword evidence="3" id="KW-1185">Reference proteome</keyword>
<dbReference type="InterPro" id="IPR036038">
    <property type="entry name" value="Aminotransferase-like"/>
</dbReference>
<reference evidence="2 3" key="1">
    <citation type="submission" date="2020-03" db="EMBL/GenBank/DDBJ databases">
        <title>Salinimicrobium sp. nov, isolated from SCS.</title>
        <authorList>
            <person name="Cao W.R."/>
        </authorList>
    </citation>
    <scope>NUCLEOTIDE SEQUENCE [LARGE SCALE GENOMIC DNA]</scope>
    <source>
        <strain evidence="3">J15B91</strain>
    </source>
</reference>
<comment type="similarity">
    <text evidence="1">Belongs to the class-IV pyridoxal-phosphate-dependent aminotransferase family.</text>
</comment>
<evidence type="ECO:0000313" key="3">
    <source>
        <dbReference type="Proteomes" id="UP000703674"/>
    </source>
</evidence>
<comment type="caution">
    <text evidence="2">The sequence shown here is derived from an EMBL/GenBank/DDBJ whole genome shotgun (WGS) entry which is preliminary data.</text>
</comment>
<dbReference type="InterPro" id="IPR043131">
    <property type="entry name" value="BCAT-like_N"/>
</dbReference>
<sequence length="295" mass="33823">MSRHIILLSMKNSYPSEVYMNGKWLPAAEATVSVFDRGFMFGDGIYEVTPFYGGKPFLLQEHLDRMSYCLKEIDLEFEKKDLKKLIFEAVDRAGLAQNDCAVYLQVTRGKAPRTHHFPQQVEPTFLMYAFAVQLEGFEDRKLTIKLSPDIRWQRCDIKSISLMANTMLNSEAIQKGHFENVLFRNNRITEGSHSSIFFIKDQKVYTHPEGPEILSGITRRFVIELCTELEIEVIEEAVSLEELSAMEGIFLTGTTTQILHVTSVFQNDRELYNSSEAGAITKKLQEAFRKKTRGL</sequence>
<dbReference type="InterPro" id="IPR043132">
    <property type="entry name" value="BCAT-like_C"/>
</dbReference>
<gene>
    <name evidence="2" type="ORF">HC175_02090</name>
</gene>
<evidence type="ECO:0000256" key="1">
    <source>
        <dbReference type="ARBA" id="ARBA00009320"/>
    </source>
</evidence>
<name>A0ABX1CYI5_9FLAO</name>
<keyword evidence="2" id="KW-0032">Aminotransferase</keyword>
<dbReference type="Pfam" id="PF01063">
    <property type="entry name" value="Aminotran_4"/>
    <property type="match status" value="1"/>
</dbReference>
<dbReference type="PANTHER" id="PTHR42743:SF10">
    <property type="entry name" value="D-ALANINE AMINOTRANSFERASE"/>
    <property type="match status" value="1"/>
</dbReference>
<dbReference type="Proteomes" id="UP000703674">
    <property type="component" value="Unassembled WGS sequence"/>
</dbReference>
<dbReference type="InterPro" id="IPR001544">
    <property type="entry name" value="Aminotrans_IV"/>
</dbReference>
<dbReference type="GO" id="GO:0008483">
    <property type="term" value="F:transaminase activity"/>
    <property type="evidence" value="ECO:0007669"/>
    <property type="project" value="UniProtKB-KW"/>
</dbReference>
<dbReference type="Gene3D" id="3.20.10.10">
    <property type="entry name" value="D-amino Acid Aminotransferase, subunit A, domain 2"/>
    <property type="match status" value="1"/>
</dbReference>
<proteinExistence type="inferred from homology"/>
<evidence type="ECO:0000313" key="2">
    <source>
        <dbReference type="EMBL" id="NJW51706.1"/>
    </source>
</evidence>
<organism evidence="2 3">
    <name type="scientific">Salinimicrobium oceani</name>
    <dbReference type="NCBI Taxonomy" id="2722702"/>
    <lineage>
        <taxon>Bacteria</taxon>
        <taxon>Pseudomonadati</taxon>
        <taxon>Bacteroidota</taxon>
        <taxon>Flavobacteriia</taxon>
        <taxon>Flavobacteriales</taxon>
        <taxon>Flavobacteriaceae</taxon>
        <taxon>Salinimicrobium</taxon>
    </lineage>
</organism>
<dbReference type="EMBL" id="JAAVJR010000001">
    <property type="protein sequence ID" value="NJW51706.1"/>
    <property type="molecule type" value="Genomic_DNA"/>
</dbReference>
<dbReference type="SUPFAM" id="SSF56752">
    <property type="entry name" value="D-aminoacid aminotransferase-like PLP-dependent enzymes"/>
    <property type="match status" value="1"/>
</dbReference>
<dbReference type="PANTHER" id="PTHR42743">
    <property type="entry name" value="AMINO-ACID AMINOTRANSFERASE"/>
    <property type="match status" value="1"/>
</dbReference>